<proteinExistence type="predicted"/>
<evidence type="ECO:0000313" key="1">
    <source>
        <dbReference type="EMBL" id="QJA64369.1"/>
    </source>
</evidence>
<sequence>MPNFYHGVTPLKMPQKRPHTMKTFTVYLFRAPECIRGWLAYLRPEHSRCTITVSVKAENGTKAKNKAITCANKGFKGIEVIGGNYDDKIFGLNNFPELKKYVEDLNRWQR</sequence>
<organism evidence="1">
    <name type="scientific">viral metagenome</name>
    <dbReference type="NCBI Taxonomy" id="1070528"/>
    <lineage>
        <taxon>unclassified sequences</taxon>
        <taxon>metagenomes</taxon>
        <taxon>organismal metagenomes</taxon>
    </lineage>
</organism>
<reference evidence="1" key="1">
    <citation type="submission" date="2020-03" db="EMBL/GenBank/DDBJ databases">
        <title>The deep terrestrial virosphere.</title>
        <authorList>
            <person name="Holmfeldt K."/>
            <person name="Nilsson E."/>
            <person name="Simone D."/>
            <person name="Lopez-Fernandez M."/>
            <person name="Wu X."/>
            <person name="de Brujin I."/>
            <person name="Lundin D."/>
            <person name="Andersson A."/>
            <person name="Bertilsson S."/>
            <person name="Dopson M."/>
        </authorList>
    </citation>
    <scope>NUCLEOTIDE SEQUENCE</scope>
    <source>
        <strain evidence="1">MM415B00505</strain>
    </source>
</reference>
<gene>
    <name evidence="1" type="ORF">MM415B00505_0033</name>
</gene>
<dbReference type="AlphaFoldDB" id="A0A6M3J329"/>
<dbReference type="EMBL" id="MT141518">
    <property type="protein sequence ID" value="QJA64369.1"/>
    <property type="molecule type" value="Genomic_DNA"/>
</dbReference>
<protein>
    <submittedName>
        <fullName evidence="1">Uncharacterized protein</fullName>
    </submittedName>
</protein>
<name>A0A6M3J329_9ZZZZ</name>
<accession>A0A6M3J329</accession>